<dbReference type="EMBL" id="JAUSVX010000003">
    <property type="protein sequence ID" value="MDQ0469521.1"/>
    <property type="molecule type" value="Genomic_DNA"/>
</dbReference>
<keyword evidence="3" id="KW-1185">Reference proteome</keyword>
<feature type="signal peptide" evidence="1">
    <location>
        <begin position="1"/>
        <end position="21"/>
    </location>
</feature>
<protein>
    <submittedName>
        <fullName evidence="2">Uncharacterized protein</fullName>
    </submittedName>
</protein>
<sequence length="88" mass="9362">MRFLPVLAALALCASAVPAAAAMSCHERIGYVRTIIDKDLKVGFIGKEVYAQMVKDLDAAGIACQSGQDAKAQLLISATQSRHGYPVR</sequence>
<dbReference type="Proteomes" id="UP001242480">
    <property type="component" value="Unassembled WGS sequence"/>
</dbReference>
<dbReference type="PROSITE" id="PS51257">
    <property type="entry name" value="PROKAR_LIPOPROTEIN"/>
    <property type="match status" value="1"/>
</dbReference>
<feature type="chain" id="PRO_5045606241" evidence="1">
    <location>
        <begin position="22"/>
        <end position="88"/>
    </location>
</feature>
<accession>A0ABU0J5H5</accession>
<dbReference type="RefSeq" id="WP_307272292.1">
    <property type="nucleotide sequence ID" value="NZ_JAUSVX010000003.1"/>
</dbReference>
<comment type="caution">
    <text evidence="2">The sequence shown here is derived from an EMBL/GenBank/DDBJ whole genome shotgun (WGS) entry which is preliminary data.</text>
</comment>
<organism evidence="2 3">
    <name type="scientific">Labrys wisconsinensis</name>
    <dbReference type="NCBI Taxonomy" id="425677"/>
    <lineage>
        <taxon>Bacteria</taxon>
        <taxon>Pseudomonadati</taxon>
        <taxon>Pseudomonadota</taxon>
        <taxon>Alphaproteobacteria</taxon>
        <taxon>Hyphomicrobiales</taxon>
        <taxon>Xanthobacteraceae</taxon>
        <taxon>Labrys</taxon>
    </lineage>
</organism>
<name>A0ABU0J5H5_9HYPH</name>
<evidence type="ECO:0000256" key="1">
    <source>
        <dbReference type="SAM" id="SignalP"/>
    </source>
</evidence>
<evidence type="ECO:0000313" key="2">
    <source>
        <dbReference type="EMBL" id="MDQ0469521.1"/>
    </source>
</evidence>
<keyword evidence="1" id="KW-0732">Signal</keyword>
<evidence type="ECO:0000313" key="3">
    <source>
        <dbReference type="Proteomes" id="UP001242480"/>
    </source>
</evidence>
<reference evidence="2 3" key="1">
    <citation type="submission" date="2023-07" db="EMBL/GenBank/DDBJ databases">
        <title>Genomic Encyclopedia of Type Strains, Phase IV (KMG-IV): sequencing the most valuable type-strain genomes for metagenomic binning, comparative biology and taxonomic classification.</title>
        <authorList>
            <person name="Goeker M."/>
        </authorList>
    </citation>
    <scope>NUCLEOTIDE SEQUENCE [LARGE SCALE GENOMIC DNA]</scope>
    <source>
        <strain evidence="2 3">DSM 19619</strain>
    </source>
</reference>
<proteinExistence type="predicted"/>
<gene>
    <name evidence="2" type="ORF">QO011_002532</name>
</gene>